<evidence type="ECO:0000259" key="7">
    <source>
        <dbReference type="PROSITE" id="PS50850"/>
    </source>
</evidence>
<gene>
    <name evidence="8" type="ORF">Pmani_031471</name>
</gene>
<evidence type="ECO:0000313" key="8">
    <source>
        <dbReference type="EMBL" id="KAK4296004.1"/>
    </source>
</evidence>
<evidence type="ECO:0000256" key="5">
    <source>
        <dbReference type="SAM" id="MobiDB-lite"/>
    </source>
</evidence>
<feature type="transmembrane region" description="Helical" evidence="6">
    <location>
        <begin position="345"/>
        <end position="364"/>
    </location>
</feature>
<dbReference type="InterPro" id="IPR005829">
    <property type="entry name" value="Sugar_transporter_CS"/>
</dbReference>
<proteinExistence type="predicted"/>
<sequence length="585" mass="64684">MEDVTTTTTTTPPGKDVDDIRMFDDLLEYLGYGWWSVFIFIICGLSEGILVAHTLGGAFTTPYLPHTCVYPQLNTSTSAVIITPVDECVYNVTDNDGDGETRQMKCNEWNFDNSVFGTTLTAEMSLVCDRAYMAPLYTSIYMFGSVFGASLGGLLSDKIGRRPVVVWSLAVFIITACTTTFLYNIHIILTLRFIMGCLHATLLQSSYILALETTRIRARSLVGMMVVTPWAIFMIVYGGAGYLLKHWRHVTLALTLPFLLMLLICWYLDESARWLLVRGKVEEAQKVVVRASKWNRVKPPPLHTLNNIMANLHHKKEVRSTSTWDVLRQQVLSLFILVRNKQLRTLTMVVCLNFFTASMVYFGLSLSAVNLSADPFVYMMVGGLVELPPYLITGPILATLGRKKPATFNFCISGLILVVLPFISKTGGGWVNITIAMLSKMCISSVFVELFLYSAEVFPTEIRIQGLGTGVFCSRFGSILSPFINDILTPLHPWMTSVVIGGIAVTAGIATHLLLPETLGNTLPDMVGDLDDDTTQQQQPPDQLSSPIVQIHQGQGQDKKPDQGNGSDIGMTVQAKNCVKNTVQV</sequence>
<feature type="transmembrane region" description="Helical" evidence="6">
    <location>
        <begin position="250"/>
        <end position="268"/>
    </location>
</feature>
<keyword evidence="2 6" id="KW-0812">Transmembrane</keyword>
<dbReference type="PROSITE" id="PS50850">
    <property type="entry name" value="MFS"/>
    <property type="match status" value="1"/>
</dbReference>
<dbReference type="InterPro" id="IPR036259">
    <property type="entry name" value="MFS_trans_sf"/>
</dbReference>
<feature type="transmembrane region" description="Helical" evidence="6">
    <location>
        <begin position="496"/>
        <end position="515"/>
    </location>
</feature>
<dbReference type="SUPFAM" id="SSF103473">
    <property type="entry name" value="MFS general substrate transporter"/>
    <property type="match status" value="1"/>
</dbReference>
<dbReference type="EMBL" id="JAWZYT010003953">
    <property type="protein sequence ID" value="KAK4296004.1"/>
    <property type="molecule type" value="Genomic_DNA"/>
</dbReference>
<dbReference type="AlphaFoldDB" id="A0AAE1NTP3"/>
<feature type="transmembrane region" description="Helical" evidence="6">
    <location>
        <begin position="376"/>
        <end position="400"/>
    </location>
</feature>
<keyword evidence="9" id="KW-1185">Reference proteome</keyword>
<feature type="region of interest" description="Disordered" evidence="5">
    <location>
        <begin position="550"/>
        <end position="572"/>
    </location>
</feature>
<feature type="transmembrane region" description="Helical" evidence="6">
    <location>
        <begin position="221"/>
        <end position="244"/>
    </location>
</feature>
<feature type="compositionally biased region" description="Low complexity" evidence="5">
    <location>
        <begin position="535"/>
        <end position="544"/>
    </location>
</feature>
<dbReference type="PANTHER" id="PTHR24064">
    <property type="entry name" value="SOLUTE CARRIER FAMILY 22 MEMBER"/>
    <property type="match status" value="1"/>
</dbReference>
<dbReference type="Gene3D" id="1.20.1250.20">
    <property type="entry name" value="MFS general substrate transporter like domains"/>
    <property type="match status" value="1"/>
</dbReference>
<dbReference type="InterPro" id="IPR005828">
    <property type="entry name" value="MFS_sugar_transport-like"/>
</dbReference>
<protein>
    <recommendedName>
        <fullName evidence="7">Major facilitator superfamily (MFS) profile domain-containing protein</fullName>
    </recommendedName>
</protein>
<keyword evidence="4 6" id="KW-0472">Membrane</keyword>
<name>A0AAE1NTP3_9EUCA</name>
<dbReference type="GO" id="GO:0022857">
    <property type="term" value="F:transmembrane transporter activity"/>
    <property type="evidence" value="ECO:0007669"/>
    <property type="project" value="InterPro"/>
</dbReference>
<evidence type="ECO:0000256" key="6">
    <source>
        <dbReference type="SAM" id="Phobius"/>
    </source>
</evidence>
<reference evidence="8" key="1">
    <citation type="submission" date="2023-11" db="EMBL/GenBank/DDBJ databases">
        <title>Genome assemblies of two species of porcelain crab, Petrolisthes cinctipes and Petrolisthes manimaculis (Anomura: Porcellanidae).</title>
        <authorList>
            <person name="Angst P."/>
        </authorList>
    </citation>
    <scope>NUCLEOTIDE SEQUENCE</scope>
    <source>
        <strain evidence="8">PB745_02</strain>
        <tissue evidence="8">Gill</tissue>
    </source>
</reference>
<feature type="transmembrane region" description="Helical" evidence="6">
    <location>
        <begin position="189"/>
        <end position="209"/>
    </location>
</feature>
<feature type="transmembrane region" description="Helical" evidence="6">
    <location>
        <begin position="464"/>
        <end position="484"/>
    </location>
</feature>
<comment type="caution">
    <text evidence="8">The sequence shown here is derived from an EMBL/GenBank/DDBJ whole genome shotgun (WGS) entry which is preliminary data.</text>
</comment>
<evidence type="ECO:0000256" key="3">
    <source>
        <dbReference type="ARBA" id="ARBA00022989"/>
    </source>
</evidence>
<evidence type="ECO:0000256" key="2">
    <source>
        <dbReference type="ARBA" id="ARBA00022692"/>
    </source>
</evidence>
<accession>A0AAE1NTP3</accession>
<feature type="transmembrane region" description="Helical" evidence="6">
    <location>
        <begin position="430"/>
        <end position="452"/>
    </location>
</feature>
<comment type="subcellular location">
    <subcellularLocation>
        <location evidence="1">Membrane</location>
        <topology evidence="1">Multi-pass membrane protein</topology>
    </subcellularLocation>
</comment>
<feature type="domain" description="Major facilitator superfamily (MFS) profile" evidence="7">
    <location>
        <begin position="72"/>
        <end position="519"/>
    </location>
</feature>
<dbReference type="PROSITE" id="PS00216">
    <property type="entry name" value="SUGAR_TRANSPORT_1"/>
    <property type="match status" value="1"/>
</dbReference>
<feature type="transmembrane region" description="Helical" evidence="6">
    <location>
        <begin position="407"/>
        <end position="424"/>
    </location>
</feature>
<keyword evidence="3 6" id="KW-1133">Transmembrane helix</keyword>
<dbReference type="Pfam" id="PF00083">
    <property type="entry name" value="Sugar_tr"/>
    <property type="match status" value="1"/>
</dbReference>
<dbReference type="InterPro" id="IPR020846">
    <property type="entry name" value="MFS_dom"/>
</dbReference>
<evidence type="ECO:0000313" key="9">
    <source>
        <dbReference type="Proteomes" id="UP001292094"/>
    </source>
</evidence>
<feature type="transmembrane region" description="Helical" evidence="6">
    <location>
        <begin position="164"/>
        <end position="183"/>
    </location>
</feature>
<dbReference type="Proteomes" id="UP001292094">
    <property type="component" value="Unassembled WGS sequence"/>
</dbReference>
<organism evidence="8 9">
    <name type="scientific">Petrolisthes manimaculis</name>
    <dbReference type="NCBI Taxonomy" id="1843537"/>
    <lineage>
        <taxon>Eukaryota</taxon>
        <taxon>Metazoa</taxon>
        <taxon>Ecdysozoa</taxon>
        <taxon>Arthropoda</taxon>
        <taxon>Crustacea</taxon>
        <taxon>Multicrustacea</taxon>
        <taxon>Malacostraca</taxon>
        <taxon>Eumalacostraca</taxon>
        <taxon>Eucarida</taxon>
        <taxon>Decapoda</taxon>
        <taxon>Pleocyemata</taxon>
        <taxon>Anomura</taxon>
        <taxon>Galatheoidea</taxon>
        <taxon>Porcellanidae</taxon>
        <taxon>Petrolisthes</taxon>
    </lineage>
</organism>
<feature type="transmembrane region" description="Helical" evidence="6">
    <location>
        <begin position="32"/>
        <end position="52"/>
    </location>
</feature>
<dbReference type="GO" id="GO:0016020">
    <property type="term" value="C:membrane"/>
    <property type="evidence" value="ECO:0007669"/>
    <property type="project" value="UniProtKB-SubCell"/>
</dbReference>
<evidence type="ECO:0000256" key="4">
    <source>
        <dbReference type="ARBA" id="ARBA00023136"/>
    </source>
</evidence>
<feature type="region of interest" description="Disordered" evidence="5">
    <location>
        <begin position="525"/>
        <end position="544"/>
    </location>
</feature>
<evidence type="ECO:0000256" key="1">
    <source>
        <dbReference type="ARBA" id="ARBA00004141"/>
    </source>
</evidence>